<gene>
    <name evidence="1" type="ORF">LODBEIA_P01110</name>
</gene>
<protein>
    <submittedName>
        <fullName evidence="1">Uncharacterized protein</fullName>
    </submittedName>
</protein>
<keyword evidence="2" id="KW-1185">Reference proteome</keyword>
<dbReference type="RefSeq" id="XP_066827049.1">
    <property type="nucleotide sequence ID" value="XM_066970962.1"/>
</dbReference>
<reference evidence="1 2" key="1">
    <citation type="submission" date="2024-03" db="EMBL/GenBank/DDBJ databases">
        <authorList>
            <person name="Brejova B."/>
        </authorList>
    </citation>
    <scope>NUCLEOTIDE SEQUENCE [LARGE SCALE GENOMIC DNA]</scope>
    <source>
        <strain evidence="1 2">CBS 14171</strain>
    </source>
</reference>
<proteinExistence type="predicted"/>
<sequence>MSDKHDTTRHATPYGSTRILCCEEFEREVLRTDNDYIQPQLVAAIVQNANILCTRPSFNQKDTWKARKITFVTNVTLISTPTSFSLSIIKKFTFIA</sequence>
<dbReference type="Proteomes" id="UP001497383">
    <property type="component" value="Chromosome 1"/>
</dbReference>
<evidence type="ECO:0000313" key="2">
    <source>
        <dbReference type="Proteomes" id="UP001497383"/>
    </source>
</evidence>
<dbReference type="EMBL" id="OZ022405">
    <property type="protein sequence ID" value="CAK9435384.1"/>
    <property type="molecule type" value="Genomic_DNA"/>
</dbReference>
<dbReference type="GeneID" id="92205307"/>
<evidence type="ECO:0000313" key="1">
    <source>
        <dbReference type="EMBL" id="CAK9435384.1"/>
    </source>
</evidence>
<organism evidence="1 2">
    <name type="scientific">Lodderomyces beijingensis</name>
    <dbReference type="NCBI Taxonomy" id="1775926"/>
    <lineage>
        <taxon>Eukaryota</taxon>
        <taxon>Fungi</taxon>
        <taxon>Dikarya</taxon>
        <taxon>Ascomycota</taxon>
        <taxon>Saccharomycotina</taxon>
        <taxon>Pichiomycetes</taxon>
        <taxon>Debaryomycetaceae</taxon>
        <taxon>Candida/Lodderomyces clade</taxon>
        <taxon>Lodderomyces</taxon>
    </lineage>
</organism>
<name>A0ABP0ZEJ4_9ASCO</name>
<accession>A0ABP0ZEJ4</accession>